<keyword evidence="2" id="KW-1185">Reference proteome</keyword>
<proteinExistence type="predicted"/>
<accession>A0A8R7PDF8</accession>
<reference evidence="1" key="3">
    <citation type="submission" date="2022-06" db="UniProtKB">
        <authorList>
            <consortium name="EnsemblPlants"/>
        </authorList>
    </citation>
    <scope>IDENTIFICATION</scope>
</reference>
<name>A0A8R7PDF8_TRIUA</name>
<reference evidence="2" key="1">
    <citation type="journal article" date="2013" name="Nature">
        <title>Draft genome of the wheat A-genome progenitor Triticum urartu.</title>
        <authorList>
            <person name="Ling H.Q."/>
            <person name="Zhao S."/>
            <person name="Liu D."/>
            <person name="Wang J."/>
            <person name="Sun H."/>
            <person name="Zhang C."/>
            <person name="Fan H."/>
            <person name="Li D."/>
            <person name="Dong L."/>
            <person name="Tao Y."/>
            <person name="Gao C."/>
            <person name="Wu H."/>
            <person name="Li Y."/>
            <person name="Cui Y."/>
            <person name="Guo X."/>
            <person name="Zheng S."/>
            <person name="Wang B."/>
            <person name="Yu K."/>
            <person name="Liang Q."/>
            <person name="Yang W."/>
            <person name="Lou X."/>
            <person name="Chen J."/>
            <person name="Feng M."/>
            <person name="Jian J."/>
            <person name="Zhang X."/>
            <person name="Luo G."/>
            <person name="Jiang Y."/>
            <person name="Liu J."/>
            <person name="Wang Z."/>
            <person name="Sha Y."/>
            <person name="Zhang B."/>
            <person name="Wu H."/>
            <person name="Tang D."/>
            <person name="Shen Q."/>
            <person name="Xue P."/>
            <person name="Zou S."/>
            <person name="Wang X."/>
            <person name="Liu X."/>
            <person name="Wang F."/>
            <person name="Yang Y."/>
            <person name="An X."/>
            <person name="Dong Z."/>
            <person name="Zhang K."/>
            <person name="Zhang X."/>
            <person name="Luo M.C."/>
            <person name="Dvorak J."/>
            <person name="Tong Y."/>
            <person name="Wang J."/>
            <person name="Yang H."/>
            <person name="Li Z."/>
            <person name="Wang D."/>
            <person name="Zhang A."/>
            <person name="Wang J."/>
        </authorList>
    </citation>
    <scope>NUCLEOTIDE SEQUENCE</scope>
    <source>
        <strain evidence="2">cv. G1812</strain>
    </source>
</reference>
<evidence type="ECO:0000313" key="1">
    <source>
        <dbReference type="EnsemblPlants" id="TuG1812G0200002436.01.T01"/>
    </source>
</evidence>
<sequence length="68" mass="7724">MVRSPTASSASDRLLLCSCIRLGCSCDDLLFQVAEKQDVTFMKKEMNLEEDAALERRRLSSQKKTLKK</sequence>
<reference evidence="1" key="2">
    <citation type="submission" date="2018-03" db="EMBL/GenBank/DDBJ databases">
        <title>The Triticum urartu genome reveals the dynamic nature of wheat genome evolution.</title>
        <authorList>
            <person name="Ling H."/>
            <person name="Ma B."/>
            <person name="Shi X."/>
            <person name="Liu H."/>
            <person name="Dong L."/>
            <person name="Sun H."/>
            <person name="Cao Y."/>
            <person name="Gao Q."/>
            <person name="Zheng S."/>
            <person name="Li Y."/>
            <person name="Yu Y."/>
            <person name="Du H."/>
            <person name="Qi M."/>
            <person name="Li Y."/>
            <person name="Yu H."/>
            <person name="Cui Y."/>
            <person name="Wang N."/>
            <person name="Chen C."/>
            <person name="Wu H."/>
            <person name="Zhao Y."/>
            <person name="Zhang J."/>
            <person name="Li Y."/>
            <person name="Zhou W."/>
            <person name="Zhang B."/>
            <person name="Hu W."/>
            <person name="Eijk M."/>
            <person name="Tang J."/>
            <person name="Witsenboer H."/>
            <person name="Zhao S."/>
            <person name="Li Z."/>
            <person name="Zhang A."/>
            <person name="Wang D."/>
            <person name="Liang C."/>
        </authorList>
    </citation>
    <scope>NUCLEOTIDE SEQUENCE [LARGE SCALE GENOMIC DNA]</scope>
    <source>
        <strain evidence="1">cv. G1812</strain>
    </source>
</reference>
<evidence type="ECO:0000313" key="2">
    <source>
        <dbReference type="Proteomes" id="UP000015106"/>
    </source>
</evidence>
<dbReference type="Gramene" id="TuG1812G0200002436.01.T01">
    <property type="protein sequence ID" value="TuG1812G0200002436.01.T01"/>
    <property type="gene ID" value="TuG1812G0200002436.01"/>
</dbReference>
<dbReference type="AlphaFoldDB" id="A0A8R7PDF8"/>
<protein>
    <submittedName>
        <fullName evidence="1">Uncharacterized protein</fullName>
    </submittedName>
</protein>
<dbReference type="Proteomes" id="UP000015106">
    <property type="component" value="Chromosome 2"/>
</dbReference>
<dbReference type="EnsemblPlants" id="TuG1812G0200002436.01.T01">
    <property type="protein sequence ID" value="TuG1812G0200002436.01.T01"/>
    <property type="gene ID" value="TuG1812G0200002436.01"/>
</dbReference>
<organism evidence="1 2">
    <name type="scientific">Triticum urartu</name>
    <name type="common">Red wild einkorn</name>
    <name type="synonym">Crithodium urartu</name>
    <dbReference type="NCBI Taxonomy" id="4572"/>
    <lineage>
        <taxon>Eukaryota</taxon>
        <taxon>Viridiplantae</taxon>
        <taxon>Streptophyta</taxon>
        <taxon>Embryophyta</taxon>
        <taxon>Tracheophyta</taxon>
        <taxon>Spermatophyta</taxon>
        <taxon>Magnoliopsida</taxon>
        <taxon>Liliopsida</taxon>
        <taxon>Poales</taxon>
        <taxon>Poaceae</taxon>
        <taxon>BOP clade</taxon>
        <taxon>Pooideae</taxon>
        <taxon>Triticodae</taxon>
        <taxon>Triticeae</taxon>
        <taxon>Triticinae</taxon>
        <taxon>Triticum</taxon>
    </lineage>
</organism>